<evidence type="ECO:0000313" key="1">
    <source>
        <dbReference type="EMBL" id="EAN2043062.1"/>
    </source>
</evidence>
<organism evidence="1">
    <name type="scientific">Salmonella enterica</name>
    <name type="common">Salmonella choleraesuis</name>
    <dbReference type="NCBI Taxonomy" id="28901"/>
    <lineage>
        <taxon>Bacteria</taxon>
        <taxon>Pseudomonadati</taxon>
        <taxon>Pseudomonadota</taxon>
        <taxon>Gammaproteobacteria</taxon>
        <taxon>Enterobacterales</taxon>
        <taxon>Enterobacteriaceae</taxon>
        <taxon>Salmonella</taxon>
    </lineage>
</organism>
<dbReference type="EMBL" id="AACXJM010000044">
    <property type="protein sequence ID" value="EAN2043062.1"/>
    <property type="molecule type" value="Genomic_DNA"/>
</dbReference>
<accession>A0A5T3EJR2</accession>
<gene>
    <name evidence="1" type="ORF">D9N54_19800</name>
</gene>
<reference evidence="1" key="1">
    <citation type="submission" date="2018-10" db="EMBL/GenBank/DDBJ databases">
        <authorList>
            <consortium name="PulseNet: The National Subtyping Network for Foodborne Disease Surveillance"/>
            <person name="Tarr C.L."/>
            <person name="Trees E."/>
            <person name="Katz L.S."/>
            <person name="Carleton-Romer H.A."/>
            <person name="Stroika S."/>
            <person name="Kucerova Z."/>
            <person name="Roache K.F."/>
            <person name="Sabol A.L."/>
            <person name="Besser J."/>
            <person name="Gerner-Smidt P."/>
        </authorList>
    </citation>
    <scope>NUCLEOTIDE SEQUENCE</scope>
    <source>
        <strain evidence="1">PNUSAS056738</strain>
    </source>
</reference>
<sequence>MGLKMTTTKKAKAAVRGHQRLSGAKITVVAGGIMAKNPRYYHTDVHKNITRDRFIRSVNPIVAEKMRAILEELKRKESGRG</sequence>
<comment type="caution">
    <text evidence="1">The sequence shown here is derived from an EMBL/GenBank/DDBJ whole genome shotgun (WGS) entry which is preliminary data.</text>
</comment>
<dbReference type="AlphaFoldDB" id="A0A5T3EJR2"/>
<protein>
    <submittedName>
        <fullName evidence="1">Uncharacterized protein</fullName>
    </submittedName>
</protein>
<proteinExistence type="predicted"/>
<name>A0A5T3EJR2_SALER</name>